<dbReference type="RefSeq" id="WP_133735883.1">
    <property type="nucleotide sequence ID" value="NZ_SOAX01000003.1"/>
</dbReference>
<dbReference type="EMBL" id="SOAX01000003">
    <property type="protein sequence ID" value="TDT41522.1"/>
    <property type="molecule type" value="Genomic_DNA"/>
</dbReference>
<organism evidence="3 4">
    <name type="scientific">Halospina denitrificans</name>
    <dbReference type="NCBI Taxonomy" id="332522"/>
    <lineage>
        <taxon>Bacteria</taxon>
        <taxon>Pseudomonadati</taxon>
        <taxon>Pseudomonadota</taxon>
        <taxon>Gammaproteobacteria</taxon>
        <taxon>Halospina</taxon>
    </lineage>
</organism>
<dbReference type="GO" id="GO:0008757">
    <property type="term" value="F:S-adenosylmethionine-dependent methyltransferase activity"/>
    <property type="evidence" value="ECO:0007669"/>
    <property type="project" value="InterPro"/>
</dbReference>
<evidence type="ECO:0000259" key="2">
    <source>
        <dbReference type="Pfam" id="PF08241"/>
    </source>
</evidence>
<proteinExistence type="predicted"/>
<comment type="caution">
    <text evidence="3">The sequence shown here is derived from an EMBL/GenBank/DDBJ whole genome shotgun (WGS) entry which is preliminary data.</text>
</comment>
<evidence type="ECO:0000313" key="4">
    <source>
        <dbReference type="Proteomes" id="UP000295830"/>
    </source>
</evidence>
<dbReference type="Gene3D" id="3.40.50.150">
    <property type="entry name" value="Vaccinia Virus protein VP39"/>
    <property type="match status" value="1"/>
</dbReference>
<dbReference type="Proteomes" id="UP000295830">
    <property type="component" value="Unassembled WGS sequence"/>
</dbReference>
<gene>
    <name evidence="3" type="ORF">DES49_1618</name>
</gene>
<dbReference type="GO" id="GO:0032259">
    <property type="term" value="P:methylation"/>
    <property type="evidence" value="ECO:0007669"/>
    <property type="project" value="UniProtKB-KW"/>
</dbReference>
<keyword evidence="3" id="KW-0808">Transferase</keyword>
<dbReference type="Pfam" id="PF08241">
    <property type="entry name" value="Methyltransf_11"/>
    <property type="match status" value="1"/>
</dbReference>
<accession>A0A4R7JT82</accession>
<reference evidence="3 4" key="1">
    <citation type="submission" date="2019-03" db="EMBL/GenBank/DDBJ databases">
        <title>Genomic Encyclopedia of Type Strains, Phase IV (KMG-IV): sequencing the most valuable type-strain genomes for metagenomic binning, comparative biology and taxonomic classification.</title>
        <authorList>
            <person name="Goeker M."/>
        </authorList>
    </citation>
    <scope>NUCLEOTIDE SEQUENCE [LARGE SCALE GENOMIC DNA]</scope>
    <source>
        <strain evidence="3 4">DSM 15505</strain>
    </source>
</reference>
<sequence length="267" mass="29486">MKSHAFAQWMNTTLGQTLLNQERACVATAMARVFGTRHVEVGVGPHVSVTPRYPGWQQPLVMPGGAGQADAGGEQTVIARPEELPFHDDVMDSVVLHHTLDLADDPHQSLREGARIVRSGGQVMVVGFNPFGLWGLRRLLGARRGTPWNSRFLSATRVQDWLGVLDCCSAPPRYGFFRPPVSNSRFLARMAFLEPVYERGIQIPLGGFYCIVAEKRETGSIPFKPAMADRKVIAMPVANRNMSPDVSRSKLREGTGSSTYTEKPRRS</sequence>
<dbReference type="AlphaFoldDB" id="A0A4R7JT82"/>
<dbReference type="InterPro" id="IPR013216">
    <property type="entry name" value="Methyltransf_11"/>
</dbReference>
<dbReference type="OrthoDB" id="6191410at2"/>
<evidence type="ECO:0000256" key="1">
    <source>
        <dbReference type="SAM" id="MobiDB-lite"/>
    </source>
</evidence>
<dbReference type="InterPro" id="IPR029063">
    <property type="entry name" value="SAM-dependent_MTases_sf"/>
</dbReference>
<keyword evidence="3" id="KW-0489">Methyltransferase</keyword>
<keyword evidence="4" id="KW-1185">Reference proteome</keyword>
<name>A0A4R7JT82_9GAMM</name>
<feature type="region of interest" description="Disordered" evidence="1">
    <location>
        <begin position="239"/>
        <end position="267"/>
    </location>
</feature>
<feature type="domain" description="Methyltransferase type 11" evidence="2">
    <location>
        <begin position="75"/>
        <end position="124"/>
    </location>
</feature>
<evidence type="ECO:0000313" key="3">
    <source>
        <dbReference type="EMBL" id="TDT41522.1"/>
    </source>
</evidence>
<dbReference type="SUPFAM" id="SSF53335">
    <property type="entry name" value="S-adenosyl-L-methionine-dependent methyltransferases"/>
    <property type="match status" value="1"/>
</dbReference>
<protein>
    <submittedName>
        <fullName evidence="3">Methyltransferase family protein</fullName>
    </submittedName>
</protein>